<dbReference type="PANTHER" id="PTHR44936">
    <property type="entry name" value="SENSOR PROTEIN CREC"/>
    <property type="match status" value="1"/>
</dbReference>
<organism evidence="12 13">
    <name type="scientific">Dissulfurirhabdus thermomarina</name>
    <dbReference type="NCBI Taxonomy" id="1765737"/>
    <lineage>
        <taxon>Bacteria</taxon>
        <taxon>Deltaproteobacteria</taxon>
        <taxon>Dissulfurirhabdaceae</taxon>
        <taxon>Dissulfurirhabdus</taxon>
    </lineage>
</organism>
<dbReference type="SMART" id="SM00387">
    <property type="entry name" value="HATPase_c"/>
    <property type="match status" value="1"/>
</dbReference>
<dbReference type="GO" id="GO:0005886">
    <property type="term" value="C:plasma membrane"/>
    <property type="evidence" value="ECO:0007669"/>
    <property type="project" value="UniProtKB-SubCell"/>
</dbReference>
<dbReference type="Gene3D" id="3.30.565.10">
    <property type="entry name" value="Histidine kinase-like ATPase, C-terminal domain"/>
    <property type="match status" value="1"/>
</dbReference>
<keyword evidence="4" id="KW-1003">Cell membrane</keyword>
<keyword evidence="10" id="KW-0812">Transmembrane</keyword>
<proteinExistence type="predicted"/>
<evidence type="ECO:0000256" key="1">
    <source>
        <dbReference type="ARBA" id="ARBA00000085"/>
    </source>
</evidence>
<protein>
    <recommendedName>
        <fullName evidence="3">histidine kinase</fullName>
        <ecNumber evidence="3">2.7.13.3</ecNumber>
    </recommendedName>
</protein>
<dbReference type="InterPro" id="IPR004358">
    <property type="entry name" value="Sig_transdc_His_kin-like_C"/>
</dbReference>
<keyword evidence="13" id="KW-1185">Reference proteome</keyword>
<evidence type="ECO:0000256" key="5">
    <source>
        <dbReference type="ARBA" id="ARBA00022553"/>
    </source>
</evidence>
<keyword evidence="9" id="KW-0067">ATP-binding</keyword>
<evidence type="ECO:0000256" key="8">
    <source>
        <dbReference type="ARBA" id="ARBA00022777"/>
    </source>
</evidence>
<reference evidence="12 13" key="1">
    <citation type="submission" date="2020-02" db="EMBL/GenBank/DDBJ databases">
        <title>Comparative genomics of sulfur disproportionating microorganisms.</title>
        <authorList>
            <person name="Ward L.M."/>
            <person name="Bertran E."/>
            <person name="Johnston D.T."/>
        </authorList>
    </citation>
    <scope>NUCLEOTIDE SEQUENCE [LARGE SCALE GENOMIC DNA]</scope>
    <source>
        <strain evidence="12 13">DSM 100025</strain>
    </source>
</reference>
<dbReference type="InterPro" id="IPR036890">
    <property type="entry name" value="HATPase_C_sf"/>
</dbReference>
<evidence type="ECO:0000256" key="9">
    <source>
        <dbReference type="ARBA" id="ARBA00022840"/>
    </source>
</evidence>
<sequence>MGPETFFAVTVLFLLWLLTGAGLVLCWRRLRRRSGIEGCPPVDLLAQIAARQREEARTAAARLFEVADSLGFGLILAEEGRPAASNALAERLCPVEYRGPEGARRLVAALGPEGSRILREGGRTLQARRRTLAGAAEAVLLEDVTETFRLAEQLRRSERLALLGQMSGQVAHQLKTPLAVLAGRAQLLSARLEKLPALQDQAEEIYREAAALARRINEIVDFYRHREPGWHRVSLEEVLGAVAERLAPVAGAVAVEARCETDPEVETDPVLLENLLFLLGQNAVAEEVGATRVEIRAVDQPGGRVGIRVRDDGRGVAPEVRERLFEPFSGTRDDGLGLGLFLARDLAERLGGELALEAAGPGASFLLTVPRSRPDGAGAPPRPG</sequence>
<evidence type="ECO:0000256" key="7">
    <source>
        <dbReference type="ARBA" id="ARBA00022741"/>
    </source>
</evidence>
<feature type="transmembrane region" description="Helical" evidence="10">
    <location>
        <begin position="6"/>
        <end position="27"/>
    </location>
</feature>
<dbReference type="InterPro" id="IPR050980">
    <property type="entry name" value="2C_sensor_his_kinase"/>
</dbReference>
<dbReference type="Pfam" id="PF02518">
    <property type="entry name" value="HATPase_c"/>
    <property type="match status" value="1"/>
</dbReference>
<evidence type="ECO:0000256" key="2">
    <source>
        <dbReference type="ARBA" id="ARBA00004651"/>
    </source>
</evidence>
<dbReference type="PRINTS" id="PR00344">
    <property type="entry name" value="BCTRLSENSOR"/>
</dbReference>
<dbReference type="AlphaFoldDB" id="A0A6N9TNV6"/>
<dbReference type="CDD" id="cd00082">
    <property type="entry name" value="HisKA"/>
    <property type="match status" value="1"/>
</dbReference>
<dbReference type="PROSITE" id="PS50109">
    <property type="entry name" value="HIS_KIN"/>
    <property type="match status" value="1"/>
</dbReference>
<dbReference type="PANTHER" id="PTHR44936:SF10">
    <property type="entry name" value="SENSOR PROTEIN RSTB"/>
    <property type="match status" value="1"/>
</dbReference>
<dbReference type="GO" id="GO:0000155">
    <property type="term" value="F:phosphorelay sensor kinase activity"/>
    <property type="evidence" value="ECO:0007669"/>
    <property type="project" value="InterPro"/>
</dbReference>
<dbReference type="RefSeq" id="WP_163299097.1">
    <property type="nucleotide sequence ID" value="NZ_JAAGRR010000105.1"/>
</dbReference>
<dbReference type="Gene3D" id="1.10.287.130">
    <property type="match status" value="1"/>
</dbReference>
<keyword evidence="6" id="KW-0808">Transferase</keyword>
<dbReference type="SMART" id="SM00388">
    <property type="entry name" value="HisKA"/>
    <property type="match status" value="1"/>
</dbReference>
<dbReference type="SUPFAM" id="SSF55874">
    <property type="entry name" value="ATPase domain of HSP90 chaperone/DNA topoisomerase II/histidine kinase"/>
    <property type="match status" value="1"/>
</dbReference>
<feature type="domain" description="Histidine kinase" evidence="11">
    <location>
        <begin position="169"/>
        <end position="373"/>
    </location>
</feature>
<dbReference type="EMBL" id="JAAGRR010000105">
    <property type="protein sequence ID" value="NDY42971.1"/>
    <property type="molecule type" value="Genomic_DNA"/>
</dbReference>
<name>A0A6N9TNV6_DISTH</name>
<dbReference type="Proteomes" id="UP000469346">
    <property type="component" value="Unassembled WGS sequence"/>
</dbReference>
<dbReference type="InterPro" id="IPR003594">
    <property type="entry name" value="HATPase_dom"/>
</dbReference>
<evidence type="ECO:0000256" key="3">
    <source>
        <dbReference type="ARBA" id="ARBA00012438"/>
    </source>
</evidence>
<gene>
    <name evidence="12" type="ORF">G3N55_08965</name>
</gene>
<dbReference type="EC" id="2.7.13.3" evidence="3"/>
<dbReference type="SUPFAM" id="SSF47384">
    <property type="entry name" value="Homodimeric domain of signal transducing histidine kinase"/>
    <property type="match status" value="1"/>
</dbReference>
<keyword evidence="10" id="KW-0472">Membrane</keyword>
<evidence type="ECO:0000313" key="12">
    <source>
        <dbReference type="EMBL" id="NDY42971.1"/>
    </source>
</evidence>
<keyword evidence="5" id="KW-0597">Phosphoprotein</keyword>
<comment type="catalytic activity">
    <reaction evidence="1">
        <text>ATP + protein L-histidine = ADP + protein N-phospho-L-histidine.</text>
        <dbReference type="EC" id="2.7.13.3"/>
    </reaction>
</comment>
<comment type="subcellular location">
    <subcellularLocation>
        <location evidence="2">Cell membrane</location>
        <topology evidence="2">Multi-pass membrane protein</topology>
    </subcellularLocation>
</comment>
<evidence type="ECO:0000256" key="10">
    <source>
        <dbReference type="SAM" id="Phobius"/>
    </source>
</evidence>
<evidence type="ECO:0000256" key="4">
    <source>
        <dbReference type="ARBA" id="ARBA00022475"/>
    </source>
</evidence>
<evidence type="ECO:0000313" key="13">
    <source>
        <dbReference type="Proteomes" id="UP000469346"/>
    </source>
</evidence>
<keyword evidence="8 12" id="KW-0418">Kinase</keyword>
<evidence type="ECO:0000259" key="11">
    <source>
        <dbReference type="PROSITE" id="PS50109"/>
    </source>
</evidence>
<accession>A0A6N9TNV6</accession>
<dbReference type="InterPro" id="IPR036097">
    <property type="entry name" value="HisK_dim/P_sf"/>
</dbReference>
<comment type="caution">
    <text evidence="12">The sequence shown here is derived from an EMBL/GenBank/DDBJ whole genome shotgun (WGS) entry which is preliminary data.</text>
</comment>
<keyword evidence="7" id="KW-0547">Nucleotide-binding</keyword>
<dbReference type="InterPro" id="IPR005467">
    <property type="entry name" value="His_kinase_dom"/>
</dbReference>
<dbReference type="GO" id="GO:0005524">
    <property type="term" value="F:ATP binding"/>
    <property type="evidence" value="ECO:0007669"/>
    <property type="project" value="UniProtKB-KW"/>
</dbReference>
<evidence type="ECO:0000256" key="6">
    <source>
        <dbReference type="ARBA" id="ARBA00022679"/>
    </source>
</evidence>
<dbReference type="Pfam" id="PF00512">
    <property type="entry name" value="HisKA"/>
    <property type="match status" value="1"/>
</dbReference>
<keyword evidence="10" id="KW-1133">Transmembrane helix</keyword>
<dbReference type="InterPro" id="IPR003661">
    <property type="entry name" value="HisK_dim/P_dom"/>
</dbReference>